<evidence type="ECO:0000256" key="5">
    <source>
        <dbReference type="SAM" id="SignalP"/>
    </source>
</evidence>
<dbReference type="InterPro" id="IPR003661">
    <property type="entry name" value="HisK_dim/P_dom"/>
</dbReference>
<dbReference type="InterPro" id="IPR015943">
    <property type="entry name" value="WD40/YVTN_repeat-like_dom_sf"/>
</dbReference>
<dbReference type="Gene3D" id="3.30.565.10">
    <property type="entry name" value="Histidine kinase-like ATPase, C-terminal domain"/>
    <property type="match status" value="1"/>
</dbReference>
<dbReference type="SMART" id="SM00388">
    <property type="entry name" value="HisKA"/>
    <property type="match status" value="1"/>
</dbReference>
<dbReference type="EC" id="2.7.13.3" evidence="2"/>
<dbReference type="Proteomes" id="UP000646911">
    <property type="component" value="Unassembled WGS sequence"/>
</dbReference>
<dbReference type="SMART" id="SM00387">
    <property type="entry name" value="HATPase_c"/>
    <property type="match status" value="1"/>
</dbReference>
<dbReference type="Pfam" id="PF07494">
    <property type="entry name" value="Reg_prop"/>
    <property type="match status" value="2"/>
</dbReference>
<dbReference type="SMART" id="SM00448">
    <property type="entry name" value="REC"/>
    <property type="match status" value="1"/>
</dbReference>
<dbReference type="InterPro" id="IPR004358">
    <property type="entry name" value="Sig_transdc_His_kin-like_C"/>
</dbReference>
<feature type="chain" id="PRO_5046383040" description="histidine kinase" evidence="5">
    <location>
        <begin position="29"/>
        <end position="1258"/>
    </location>
</feature>
<evidence type="ECO:0000256" key="4">
    <source>
        <dbReference type="PROSITE-ProRule" id="PRU00169"/>
    </source>
</evidence>
<comment type="catalytic activity">
    <reaction evidence="1">
        <text>ATP + protein L-histidine = ADP + protein N-phospho-L-histidine.</text>
        <dbReference type="EC" id="2.7.13.3"/>
    </reaction>
</comment>
<keyword evidence="3 4" id="KW-0597">Phosphoprotein</keyword>
<evidence type="ECO:0000259" key="7">
    <source>
        <dbReference type="PROSITE" id="PS50110"/>
    </source>
</evidence>
<dbReference type="Pfam" id="PF07495">
    <property type="entry name" value="Y_Y_Y"/>
    <property type="match status" value="1"/>
</dbReference>
<dbReference type="Gene3D" id="2.130.10.10">
    <property type="entry name" value="YVTN repeat-like/Quinoprotein amine dehydrogenase"/>
    <property type="match status" value="4"/>
</dbReference>
<accession>A0ABR6ZCP6</accession>
<reference evidence="8 9" key="1">
    <citation type="submission" date="2020-08" db="EMBL/GenBank/DDBJ databases">
        <title>Novel species isolated from subtropical streams in China.</title>
        <authorList>
            <person name="Lu H."/>
        </authorList>
    </citation>
    <scope>NUCLEOTIDE SEQUENCE [LARGE SCALE GENOMIC DNA]</scope>
    <source>
        <strain evidence="8 9">NL8W</strain>
    </source>
</reference>
<comment type="caution">
    <text evidence="8">The sequence shown here is derived from an EMBL/GenBank/DDBJ whole genome shotgun (WGS) entry which is preliminary data.</text>
</comment>
<evidence type="ECO:0000313" key="8">
    <source>
        <dbReference type="EMBL" id="MBC3909356.1"/>
    </source>
</evidence>
<feature type="signal peptide" evidence="5">
    <location>
        <begin position="1"/>
        <end position="28"/>
    </location>
</feature>
<keyword evidence="9" id="KW-1185">Reference proteome</keyword>
<name>A0ABR6ZCP6_9BURK</name>
<feature type="modified residue" description="4-aspartylphosphate" evidence="4">
    <location>
        <position position="1177"/>
    </location>
</feature>
<dbReference type="InterPro" id="IPR011006">
    <property type="entry name" value="CheY-like_superfamily"/>
</dbReference>
<dbReference type="CDD" id="cd00082">
    <property type="entry name" value="HisKA"/>
    <property type="match status" value="1"/>
</dbReference>
<dbReference type="InterPro" id="IPR011123">
    <property type="entry name" value="Y_Y_Y"/>
</dbReference>
<dbReference type="Pfam" id="PF02518">
    <property type="entry name" value="HATPase_c"/>
    <property type="match status" value="1"/>
</dbReference>
<dbReference type="RefSeq" id="WP_186954877.1">
    <property type="nucleotide sequence ID" value="NZ_JACOFX010000009.1"/>
</dbReference>
<dbReference type="Pfam" id="PF00512">
    <property type="entry name" value="HisKA"/>
    <property type="match status" value="1"/>
</dbReference>
<feature type="domain" description="Response regulatory" evidence="7">
    <location>
        <begin position="1126"/>
        <end position="1243"/>
    </location>
</feature>
<dbReference type="PROSITE" id="PS50109">
    <property type="entry name" value="HIS_KIN"/>
    <property type="match status" value="1"/>
</dbReference>
<dbReference type="PANTHER" id="PTHR43547:SF2">
    <property type="entry name" value="HYBRID SIGNAL TRANSDUCTION HISTIDINE KINASE C"/>
    <property type="match status" value="1"/>
</dbReference>
<keyword evidence="5" id="KW-0732">Signal</keyword>
<feature type="domain" description="Histidine kinase" evidence="6">
    <location>
        <begin position="887"/>
        <end position="1103"/>
    </location>
</feature>
<evidence type="ECO:0000256" key="2">
    <source>
        <dbReference type="ARBA" id="ARBA00012438"/>
    </source>
</evidence>
<proteinExistence type="predicted"/>
<dbReference type="PRINTS" id="PR00344">
    <property type="entry name" value="BCTRLSENSOR"/>
</dbReference>
<dbReference type="InterPro" id="IPR013783">
    <property type="entry name" value="Ig-like_fold"/>
</dbReference>
<dbReference type="InterPro" id="IPR001789">
    <property type="entry name" value="Sig_transdc_resp-reg_receiver"/>
</dbReference>
<dbReference type="InterPro" id="IPR036890">
    <property type="entry name" value="HATPase_C_sf"/>
</dbReference>
<sequence length="1258" mass="140035">MSNTLRHSKCLFLLLAMSLILLFQTAQASALRTLRFQHVGLEQGLPMQAVQTIGQDKQGYLWFGGQAGLVRYDGYRFSLYKNVTDDEHSLNSDWVRQVYFDRQDRMWVATAAGGLHLYDRKKNQFQRFIIPGELASQVQNSAINDVLDDGQQGLWLATENGLGHFVPATGKVRWWHHQPGREQSLANERVNTLALDATGKLWLATDNGLDSMEPGSNDFVHYRVDSTASAESKINAVNKILIDRQGNMWLGLRKGMLLWKHKHTWDTRTRISLPDKLANISIKELYQDQVGQIWMVPHAQGVLRWNPATQTMQHFKRDPGDNSSLTDDQVEVVFQDHSGSLWLGYWTSGTSHVDLSVAAFRRYVASDQAGSLSNVKVTSILEAAPGQLLLGTFGGGLNSLDLQTGIASNGSATYGLDGKTILSMFTAKDGQIWAGTEKGISRIDLASGKSYPRQILPGEPAAHQMQAIIEDRAGIFWAANTRGLLRLDPVSNQLSSLRRNSADPSSIAHDGVMAILEDSQSRLWVGTLDGLDLLDRSNMKFKHYRHDSKEPGSLASNAISALFEDSQKNIWIGSSAGISKIQKNSQGIVSFSNYATNASVDCIMEDQAGKLWLSTDAGIARFDTVTEKFRYFTGKDGLIDGGYYMAACFKDRQSNMYFGGLNGMSAFQPADVRENTIPPKVLITGLQIFNQPQEEGKTAAGFTMRGQIQDNQAITLAHTHSVFSLEFAALHFADPQSNQFAYQLQGFDQDWVYTDASRRFATYTNLDAGEYLFRVKAANKDGVWNETGAQLRVTITPPFWKTWWFRLLLVSLLLAVLWAIHRYRLHHLLMQKKLLETEVEKRTTEIALQKQEIEQKTAELERTVGVLALANQQQLEHQSELTRFLAVASHDLRQPMHALNLYLDALSFEELSSSSRGLLYKLKKCAHTMDGMFLSLLDLSRLDARIVEPELSKFPLTLILKKIELEFAPQAQAKKLLLTVAETQLWVECDSNLLEQILRNLVANAIRYTNEGQVELSCTEVGDQVRLMISDTGIGISLHQQETVFQEFFQAYGAVMQRRDSTKGLGLGLAIVKRLTDLLAMPMVLQSEPGHGTRFTLLLNKVDAPEDANLPGQFESEHASALEGRRVIIIDDDEAILQATQSWLMQWHCVVTAANGSEAAMAKIADDMSIPDAIVCDFHLAGNEDGVQAIISLRDMFNHDIPALIITGDIHADIQLKNGSVNIPVLHKPVSTEVLHQTLCSLFLQPAGQDSSGSNSPD</sequence>
<dbReference type="PANTHER" id="PTHR43547">
    <property type="entry name" value="TWO-COMPONENT HISTIDINE KINASE"/>
    <property type="match status" value="1"/>
</dbReference>
<dbReference type="InterPro" id="IPR011110">
    <property type="entry name" value="Reg_prop"/>
</dbReference>
<dbReference type="InterPro" id="IPR003594">
    <property type="entry name" value="HATPase_dom"/>
</dbReference>
<protein>
    <recommendedName>
        <fullName evidence="2">histidine kinase</fullName>
        <ecNumber evidence="2">2.7.13.3</ecNumber>
    </recommendedName>
</protein>
<gene>
    <name evidence="8" type="ORF">H8L47_17495</name>
</gene>
<dbReference type="InterPro" id="IPR005467">
    <property type="entry name" value="His_kinase_dom"/>
</dbReference>
<dbReference type="CDD" id="cd00156">
    <property type="entry name" value="REC"/>
    <property type="match status" value="1"/>
</dbReference>
<dbReference type="SUPFAM" id="SSF52172">
    <property type="entry name" value="CheY-like"/>
    <property type="match status" value="1"/>
</dbReference>
<evidence type="ECO:0000313" key="9">
    <source>
        <dbReference type="Proteomes" id="UP000646911"/>
    </source>
</evidence>
<organism evidence="8 9">
    <name type="scientific">Undibacterium umbellatum</name>
    <dbReference type="NCBI Taxonomy" id="2762300"/>
    <lineage>
        <taxon>Bacteria</taxon>
        <taxon>Pseudomonadati</taxon>
        <taxon>Pseudomonadota</taxon>
        <taxon>Betaproteobacteria</taxon>
        <taxon>Burkholderiales</taxon>
        <taxon>Oxalobacteraceae</taxon>
        <taxon>Undibacterium</taxon>
    </lineage>
</organism>
<dbReference type="SUPFAM" id="SSF63829">
    <property type="entry name" value="Calcium-dependent phosphotriesterase"/>
    <property type="match status" value="3"/>
</dbReference>
<dbReference type="PROSITE" id="PS50110">
    <property type="entry name" value="RESPONSE_REGULATORY"/>
    <property type="match status" value="1"/>
</dbReference>
<dbReference type="Gene3D" id="1.10.287.130">
    <property type="match status" value="1"/>
</dbReference>
<dbReference type="SUPFAM" id="SSF55874">
    <property type="entry name" value="ATPase domain of HSP90 chaperone/DNA topoisomerase II/histidine kinase"/>
    <property type="match status" value="1"/>
</dbReference>
<evidence type="ECO:0000256" key="1">
    <source>
        <dbReference type="ARBA" id="ARBA00000085"/>
    </source>
</evidence>
<dbReference type="Pfam" id="PF00072">
    <property type="entry name" value="Response_reg"/>
    <property type="match status" value="1"/>
</dbReference>
<dbReference type="Gene3D" id="2.60.40.10">
    <property type="entry name" value="Immunoglobulins"/>
    <property type="match status" value="1"/>
</dbReference>
<evidence type="ECO:0000259" key="6">
    <source>
        <dbReference type="PROSITE" id="PS50109"/>
    </source>
</evidence>
<dbReference type="SUPFAM" id="SSF47384">
    <property type="entry name" value="Homodimeric domain of signal transducing histidine kinase"/>
    <property type="match status" value="1"/>
</dbReference>
<dbReference type="InterPro" id="IPR036097">
    <property type="entry name" value="HisK_dim/P_sf"/>
</dbReference>
<dbReference type="EMBL" id="JACOFX010000009">
    <property type="protein sequence ID" value="MBC3909356.1"/>
    <property type="molecule type" value="Genomic_DNA"/>
</dbReference>
<evidence type="ECO:0000256" key="3">
    <source>
        <dbReference type="ARBA" id="ARBA00022553"/>
    </source>
</evidence>
<dbReference type="Gene3D" id="3.40.50.2300">
    <property type="match status" value="1"/>
</dbReference>